<accession>A0AA38F4U1</accession>
<gene>
    <name evidence="8" type="ORF">KI387_033147</name>
</gene>
<dbReference type="EMBL" id="JAHRHJ020003813">
    <property type="protein sequence ID" value="KAH9289030.1"/>
    <property type="molecule type" value="Genomic_DNA"/>
</dbReference>
<keyword evidence="5" id="KW-0560">Oxidoreductase</keyword>
<dbReference type="InterPro" id="IPR012864">
    <property type="entry name" value="PCO/ADO"/>
</dbReference>
<proteinExistence type="inferred from homology"/>
<keyword evidence="6" id="KW-0408">Iron</keyword>
<dbReference type="GO" id="GO:0070483">
    <property type="term" value="P:detection of hypoxia"/>
    <property type="evidence" value="ECO:0007669"/>
    <property type="project" value="UniProtKB-ARBA"/>
</dbReference>
<dbReference type="PANTHER" id="PTHR22966">
    <property type="entry name" value="2-AMINOETHANETHIOL DIOXYGENASE"/>
    <property type="match status" value="1"/>
</dbReference>
<protein>
    <recommendedName>
        <fullName evidence="3">cysteine dioxygenase</fullName>
        <ecNumber evidence="3">1.13.11.20</ecNumber>
    </recommendedName>
</protein>
<keyword evidence="9" id="KW-1185">Reference proteome</keyword>
<reference evidence="8 9" key="1">
    <citation type="journal article" date="2021" name="Nat. Plants">
        <title>The Taxus genome provides insights into paclitaxel biosynthesis.</title>
        <authorList>
            <person name="Xiong X."/>
            <person name="Gou J."/>
            <person name="Liao Q."/>
            <person name="Li Y."/>
            <person name="Zhou Q."/>
            <person name="Bi G."/>
            <person name="Li C."/>
            <person name="Du R."/>
            <person name="Wang X."/>
            <person name="Sun T."/>
            <person name="Guo L."/>
            <person name="Liang H."/>
            <person name="Lu P."/>
            <person name="Wu Y."/>
            <person name="Zhang Z."/>
            <person name="Ro D.K."/>
            <person name="Shang Y."/>
            <person name="Huang S."/>
            <person name="Yan J."/>
        </authorList>
    </citation>
    <scope>NUCLEOTIDE SEQUENCE [LARGE SCALE GENOMIC DNA]</scope>
    <source>
        <strain evidence="8">Ta-2019</strain>
    </source>
</reference>
<comment type="catalytic activity">
    <reaction evidence="7">
        <text>L-cysteine + O2 = 3-sulfino-L-alanine + H(+)</text>
        <dbReference type="Rhea" id="RHEA:20441"/>
        <dbReference type="ChEBI" id="CHEBI:15378"/>
        <dbReference type="ChEBI" id="CHEBI:15379"/>
        <dbReference type="ChEBI" id="CHEBI:35235"/>
        <dbReference type="ChEBI" id="CHEBI:61085"/>
        <dbReference type="EC" id="1.13.11.20"/>
    </reaction>
    <physiologicalReaction direction="left-to-right" evidence="7">
        <dbReference type="Rhea" id="RHEA:20442"/>
    </physiologicalReaction>
</comment>
<name>A0AA38F4U1_TAXCH</name>
<dbReference type="AlphaFoldDB" id="A0AA38F4U1"/>
<evidence type="ECO:0000256" key="3">
    <source>
        <dbReference type="ARBA" id="ARBA00013133"/>
    </source>
</evidence>
<dbReference type="GO" id="GO:0046872">
    <property type="term" value="F:metal ion binding"/>
    <property type="evidence" value="ECO:0007669"/>
    <property type="project" value="UniProtKB-KW"/>
</dbReference>
<organism evidence="8 9">
    <name type="scientific">Taxus chinensis</name>
    <name type="common">Chinese yew</name>
    <name type="synonym">Taxus wallichiana var. chinensis</name>
    <dbReference type="NCBI Taxonomy" id="29808"/>
    <lineage>
        <taxon>Eukaryota</taxon>
        <taxon>Viridiplantae</taxon>
        <taxon>Streptophyta</taxon>
        <taxon>Embryophyta</taxon>
        <taxon>Tracheophyta</taxon>
        <taxon>Spermatophyta</taxon>
        <taxon>Pinopsida</taxon>
        <taxon>Pinidae</taxon>
        <taxon>Conifers II</taxon>
        <taxon>Cupressales</taxon>
        <taxon>Taxaceae</taxon>
        <taxon>Taxus</taxon>
    </lineage>
</organism>
<dbReference type="Pfam" id="PF07847">
    <property type="entry name" value="PCO_ADO"/>
    <property type="match status" value="1"/>
</dbReference>
<evidence type="ECO:0000256" key="5">
    <source>
        <dbReference type="ARBA" id="ARBA00023002"/>
    </source>
</evidence>
<dbReference type="SUPFAM" id="SSF51182">
    <property type="entry name" value="RmlC-like cupins"/>
    <property type="match status" value="1"/>
</dbReference>
<evidence type="ECO:0000313" key="8">
    <source>
        <dbReference type="EMBL" id="KAH9289030.1"/>
    </source>
</evidence>
<sequence length="107" mass="11839">MKNTSALQRLYELCMKMFSYQGEIPPQPVINRLKVVLVGGMRLAKLKVDSVYIASSRSSVLYSTKGGNIHSFIALTSCAVLDVLSPPYADGEPSYYSINPYYGPHCK</sequence>
<evidence type="ECO:0000256" key="4">
    <source>
        <dbReference type="ARBA" id="ARBA00022723"/>
    </source>
</evidence>
<evidence type="ECO:0000256" key="7">
    <source>
        <dbReference type="ARBA" id="ARBA00024284"/>
    </source>
</evidence>
<dbReference type="Proteomes" id="UP000824469">
    <property type="component" value="Unassembled WGS sequence"/>
</dbReference>
<dbReference type="PANTHER" id="PTHR22966:SF63">
    <property type="entry name" value="CYSTEINE DIOXYGENASE"/>
    <property type="match status" value="1"/>
</dbReference>
<evidence type="ECO:0000256" key="2">
    <source>
        <dbReference type="ARBA" id="ARBA00006622"/>
    </source>
</evidence>
<feature type="non-terminal residue" evidence="8">
    <location>
        <position position="1"/>
    </location>
</feature>
<dbReference type="EC" id="1.13.11.20" evidence="3"/>
<comment type="cofactor">
    <cofactor evidence="1">
        <name>Fe(2+)</name>
        <dbReference type="ChEBI" id="CHEBI:29033"/>
    </cofactor>
</comment>
<comment type="caution">
    <text evidence="8">The sequence shown here is derived from an EMBL/GenBank/DDBJ whole genome shotgun (WGS) entry which is preliminary data.</text>
</comment>
<comment type="similarity">
    <text evidence="2">Belongs to the cysteine dioxygenase family.</text>
</comment>
<evidence type="ECO:0000256" key="6">
    <source>
        <dbReference type="ARBA" id="ARBA00023004"/>
    </source>
</evidence>
<dbReference type="GO" id="GO:0017172">
    <property type="term" value="F:cysteine dioxygenase activity"/>
    <property type="evidence" value="ECO:0007669"/>
    <property type="project" value="UniProtKB-EC"/>
</dbReference>
<evidence type="ECO:0000313" key="9">
    <source>
        <dbReference type="Proteomes" id="UP000824469"/>
    </source>
</evidence>
<keyword evidence="4" id="KW-0479">Metal-binding</keyword>
<evidence type="ECO:0000256" key="1">
    <source>
        <dbReference type="ARBA" id="ARBA00001954"/>
    </source>
</evidence>
<dbReference type="InterPro" id="IPR011051">
    <property type="entry name" value="RmlC_Cupin_sf"/>
</dbReference>